<organism evidence="5 6">
    <name type="scientific">Bombilactobacillus thymidiniphilus</name>
    <dbReference type="NCBI Taxonomy" id="2923363"/>
    <lineage>
        <taxon>Bacteria</taxon>
        <taxon>Bacillati</taxon>
        <taxon>Bacillota</taxon>
        <taxon>Bacilli</taxon>
        <taxon>Lactobacillales</taxon>
        <taxon>Lactobacillaceae</taxon>
        <taxon>Bombilactobacillus</taxon>
    </lineage>
</organism>
<dbReference type="InterPro" id="IPR044946">
    <property type="entry name" value="Restrct_endonuc_typeI_TRD_sf"/>
</dbReference>
<keyword evidence="3" id="KW-0238">DNA-binding</keyword>
<sequence>MGEVLEYEQPTKYIVNSTFYDDNFTTPVLTAGQSFILGFTSEDRNVKFASNQVPVIIFDDFTTSCHFVNFPFKVKSSAMKLLTNKDQNNDLFFLYNVLKRISYIPKGHKRHWISTFSNFRFMTTDYDEQKQISILLQKLNHLLTLHERKLELLKELKKAFSQLMFPDKDETVPKLRFKGFDGEWKQRKLDEISKIVMGQSPKGENYTSNPNDYILVQGNADIKNKKVFPRVWTTQVTKIAKKNSIILCVRAPVGNVVRTNYDVVIGRGVAAIEGNEFIYQLLQQLDNSGYWIPISTGSTFESISSNDIKMVKTLFPNEFEQEKIGSILRKIDQLLTHQESKLEKLKQTKNFFLQKMFI</sequence>
<dbReference type="Gene3D" id="1.10.287.1120">
    <property type="entry name" value="Bipartite methylase S protein"/>
    <property type="match status" value="1"/>
</dbReference>
<evidence type="ECO:0000256" key="3">
    <source>
        <dbReference type="ARBA" id="ARBA00023125"/>
    </source>
</evidence>
<protein>
    <submittedName>
        <fullName evidence="5">Restriction endonuclease subunit S</fullName>
        <ecNumber evidence="5">3.1.21.-</ecNumber>
    </submittedName>
</protein>
<accession>A0ABY4PEK7</accession>
<dbReference type="Proteomes" id="UP000831947">
    <property type="component" value="Chromosome"/>
</dbReference>
<dbReference type="GO" id="GO:0016787">
    <property type="term" value="F:hydrolase activity"/>
    <property type="evidence" value="ECO:0007669"/>
    <property type="project" value="UniProtKB-KW"/>
</dbReference>
<dbReference type="EC" id="3.1.21.-" evidence="5"/>
<keyword evidence="6" id="KW-1185">Reference proteome</keyword>
<evidence type="ECO:0000313" key="6">
    <source>
        <dbReference type="Proteomes" id="UP000831947"/>
    </source>
</evidence>
<name>A0ABY4PEK7_9LACO</name>
<dbReference type="GO" id="GO:0004519">
    <property type="term" value="F:endonuclease activity"/>
    <property type="evidence" value="ECO:0007669"/>
    <property type="project" value="UniProtKB-KW"/>
</dbReference>
<evidence type="ECO:0000313" key="5">
    <source>
        <dbReference type="EMBL" id="UQS84119.1"/>
    </source>
</evidence>
<keyword evidence="5" id="KW-0378">Hydrolase</keyword>
<dbReference type="CDD" id="cd17274">
    <property type="entry name" value="RMtype1_S_Eco540ANI-TRD1-CR1_like"/>
    <property type="match status" value="1"/>
</dbReference>
<dbReference type="CDD" id="cd17494">
    <property type="entry name" value="RMtype1_S_Sma198ORF994P-TRD2-CR2_like"/>
    <property type="match status" value="1"/>
</dbReference>
<gene>
    <name evidence="5" type="ORF">MOO47_02910</name>
</gene>
<evidence type="ECO:0000259" key="4">
    <source>
        <dbReference type="Pfam" id="PF01420"/>
    </source>
</evidence>
<dbReference type="InterPro" id="IPR000055">
    <property type="entry name" value="Restrct_endonuc_typeI_TRD"/>
</dbReference>
<dbReference type="SUPFAM" id="SSF116734">
    <property type="entry name" value="DNA methylase specificity domain"/>
    <property type="match status" value="2"/>
</dbReference>
<proteinExistence type="inferred from homology"/>
<evidence type="ECO:0000256" key="2">
    <source>
        <dbReference type="ARBA" id="ARBA00022747"/>
    </source>
</evidence>
<dbReference type="PANTHER" id="PTHR30408:SF13">
    <property type="entry name" value="TYPE I RESTRICTION ENZYME HINDI SPECIFICITY SUBUNIT"/>
    <property type="match status" value="1"/>
</dbReference>
<evidence type="ECO:0000256" key="1">
    <source>
        <dbReference type="ARBA" id="ARBA00010923"/>
    </source>
</evidence>
<feature type="domain" description="Type I restriction modification DNA specificity" evidence="4">
    <location>
        <begin position="183"/>
        <end position="345"/>
    </location>
</feature>
<dbReference type="Pfam" id="PF01420">
    <property type="entry name" value="Methylase_S"/>
    <property type="match status" value="1"/>
</dbReference>
<dbReference type="InterPro" id="IPR052021">
    <property type="entry name" value="Type-I_RS_S_subunit"/>
</dbReference>
<dbReference type="Gene3D" id="3.90.220.20">
    <property type="entry name" value="DNA methylase specificity domains"/>
    <property type="match status" value="2"/>
</dbReference>
<comment type="similarity">
    <text evidence="1">Belongs to the type-I restriction system S methylase family.</text>
</comment>
<dbReference type="EMBL" id="CP093365">
    <property type="protein sequence ID" value="UQS84119.1"/>
    <property type="molecule type" value="Genomic_DNA"/>
</dbReference>
<keyword evidence="2" id="KW-0680">Restriction system</keyword>
<reference evidence="5 6" key="1">
    <citation type="journal article" date="2022" name="Int. J. Syst. Evol. Microbiol.">
        <title>Apilactobacillus apisilvae sp. nov., Nicolia spurrieriana gen. nov. sp. nov., Bombilactobacillus folatiphilus sp. nov. and Bombilactobacillus thymidiniphilus sp. nov., four new lactic acid bacterial isolates from stingless bees Tetragonula carbonaria and Austroplebeia australis.</title>
        <authorList>
            <person name="Oliphant S.A."/>
            <person name="Watson-Haigh N.S."/>
            <person name="Sumby K.M."/>
            <person name="Gardner J."/>
            <person name="Groom S."/>
            <person name="Jiranek V."/>
        </authorList>
    </citation>
    <scope>NUCLEOTIDE SEQUENCE [LARGE SCALE GENOMIC DNA]</scope>
    <source>
        <strain evidence="5 6">SG4_A1</strain>
    </source>
</reference>
<dbReference type="PANTHER" id="PTHR30408">
    <property type="entry name" value="TYPE-1 RESTRICTION ENZYME ECOKI SPECIFICITY PROTEIN"/>
    <property type="match status" value="1"/>
</dbReference>
<keyword evidence="5" id="KW-0540">Nuclease</keyword>
<keyword evidence="5" id="KW-0255">Endonuclease</keyword>